<evidence type="ECO:0000313" key="2">
    <source>
        <dbReference type="WBParaSite" id="nRc.2.0.1.t03488-RA"/>
    </source>
</evidence>
<proteinExistence type="predicted"/>
<name>A0A915HNG8_ROMCU</name>
<protein>
    <submittedName>
        <fullName evidence="2">Uncharacterized protein</fullName>
    </submittedName>
</protein>
<evidence type="ECO:0000313" key="1">
    <source>
        <dbReference type="Proteomes" id="UP000887565"/>
    </source>
</evidence>
<reference evidence="2" key="1">
    <citation type="submission" date="2022-11" db="UniProtKB">
        <authorList>
            <consortium name="WormBaseParasite"/>
        </authorList>
    </citation>
    <scope>IDENTIFICATION</scope>
</reference>
<sequence length="96" mass="10958">MFKRKNSSRSANNIVLSKKTRLKSCQRLRLSLSVYDGKLIECRGGKIVEEVQKMMKKPQKLGYWANFDVQRRGPEPPICCGYCSVEVCRPLSSSDT</sequence>
<dbReference type="Proteomes" id="UP000887565">
    <property type="component" value="Unplaced"/>
</dbReference>
<dbReference type="AlphaFoldDB" id="A0A915HNG8"/>
<organism evidence="1 2">
    <name type="scientific">Romanomermis culicivorax</name>
    <name type="common">Nematode worm</name>
    <dbReference type="NCBI Taxonomy" id="13658"/>
    <lineage>
        <taxon>Eukaryota</taxon>
        <taxon>Metazoa</taxon>
        <taxon>Ecdysozoa</taxon>
        <taxon>Nematoda</taxon>
        <taxon>Enoplea</taxon>
        <taxon>Dorylaimia</taxon>
        <taxon>Mermithida</taxon>
        <taxon>Mermithoidea</taxon>
        <taxon>Mermithidae</taxon>
        <taxon>Romanomermis</taxon>
    </lineage>
</organism>
<keyword evidence="1" id="KW-1185">Reference proteome</keyword>
<dbReference type="WBParaSite" id="nRc.2.0.1.t03488-RA">
    <property type="protein sequence ID" value="nRc.2.0.1.t03488-RA"/>
    <property type="gene ID" value="nRc.2.0.1.g03488"/>
</dbReference>
<accession>A0A915HNG8</accession>